<dbReference type="InterPro" id="IPR025716">
    <property type="entry name" value="Post-transcriptional_regulator"/>
</dbReference>
<evidence type="ECO:0008006" key="3">
    <source>
        <dbReference type="Google" id="ProtNLM"/>
    </source>
</evidence>
<dbReference type="AlphaFoldDB" id="A0A845DRV7"/>
<dbReference type="RefSeq" id="WP_160836222.1">
    <property type="nucleotide sequence ID" value="NZ_JAIVAK010000002.1"/>
</dbReference>
<dbReference type="Pfam" id="PF13797">
    <property type="entry name" value="Post_transc_reg"/>
    <property type="match status" value="1"/>
</dbReference>
<evidence type="ECO:0000313" key="1">
    <source>
        <dbReference type="EMBL" id="MYL19888.1"/>
    </source>
</evidence>
<dbReference type="Proteomes" id="UP000460949">
    <property type="component" value="Unassembled WGS sequence"/>
</dbReference>
<evidence type="ECO:0000313" key="2">
    <source>
        <dbReference type="Proteomes" id="UP000460949"/>
    </source>
</evidence>
<accession>A0A845DRV7</accession>
<dbReference type="EMBL" id="WMET01000001">
    <property type="protein sequence ID" value="MYL19888.1"/>
    <property type="molecule type" value="Genomic_DNA"/>
</dbReference>
<dbReference type="OrthoDB" id="2990595at2"/>
<name>A0A845DRV7_9BACI</name>
<organism evidence="1 2">
    <name type="scientific">Halobacillus litoralis</name>
    <dbReference type="NCBI Taxonomy" id="45668"/>
    <lineage>
        <taxon>Bacteria</taxon>
        <taxon>Bacillati</taxon>
        <taxon>Bacillota</taxon>
        <taxon>Bacilli</taxon>
        <taxon>Bacillales</taxon>
        <taxon>Bacillaceae</taxon>
        <taxon>Halobacillus</taxon>
    </lineage>
</organism>
<sequence length="97" mass="11317">MEPYKRVGLWKKEVAPVTKSKAEEFKLLGYPRATETEIWNCLMSKVWKGEPEMRLHQVVQDIFHLSSHTYTSYLTVEAYQNDDLLASIEALNQTEPE</sequence>
<reference evidence="1 2" key="1">
    <citation type="submission" date="2019-11" db="EMBL/GenBank/DDBJ databases">
        <title>Genome sequences of 17 halophilic strains isolated from different environments.</title>
        <authorList>
            <person name="Furrow R.E."/>
        </authorList>
    </citation>
    <scope>NUCLEOTIDE SEQUENCE [LARGE SCALE GENOMIC DNA]</scope>
    <source>
        <strain evidence="1 2">22511_23_Filter</strain>
    </source>
</reference>
<gene>
    <name evidence="1" type="ORF">GLW04_08320</name>
</gene>
<comment type="caution">
    <text evidence="1">The sequence shown here is derived from an EMBL/GenBank/DDBJ whole genome shotgun (WGS) entry which is preliminary data.</text>
</comment>
<proteinExistence type="predicted"/>
<protein>
    <recommendedName>
        <fullName evidence="3">Post-transcriptional regulator</fullName>
    </recommendedName>
</protein>